<reference evidence="1 2" key="1">
    <citation type="submission" date="2019-03" db="EMBL/GenBank/DDBJ databases">
        <title>Paraburkholderia sp. 7MH5, isolated from subtropical forest soil.</title>
        <authorList>
            <person name="Gao Z.-H."/>
            <person name="Qiu L.-H."/>
        </authorList>
    </citation>
    <scope>NUCLEOTIDE SEQUENCE [LARGE SCALE GENOMIC DNA]</scope>
    <source>
        <strain evidence="1 2">7MH5</strain>
    </source>
</reference>
<dbReference type="EMBL" id="CP038151">
    <property type="protein sequence ID" value="QBR03673.1"/>
    <property type="molecule type" value="Genomic_DNA"/>
</dbReference>
<gene>
    <name evidence="1" type="ORF">E1956_41945</name>
</gene>
<dbReference type="Proteomes" id="UP000295727">
    <property type="component" value="Chromosome 4"/>
</dbReference>
<dbReference type="KEGG" id="ppai:E1956_41945"/>
<dbReference type="InterPro" id="IPR025421">
    <property type="entry name" value="DUF4148"/>
</dbReference>
<evidence type="ECO:0000313" key="1">
    <source>
        <dbReference type="EMBL" id="QBR03673.1"/>
    </source>
</evidence>
<dbReference type="AlphaFoldDB" id="A0A4V1B0R3"/>
<keyword evidence="2" id="KW-1185">Reference proteome</keyword>
<organism evidence="1 2">
    <name type="scientific">Paraburkholderia pallida</name>
    <dbReference type="NCBI Taxonomy" id="2547399"/>
    <lineage>
        <taxon>Bacteria</taxon>
        <taxon>Pseudomonadati</taxon>
        <taxon>Pseudomonadota</taxon>
        <taxon>Betaproteobacteria</taxon>
        <taxon>Burkholderiales</taxon>
        <taxon>Burkholderiaceae</taxon>
        <taxon>Paraburkholderia</taxon>
    </lineage>
</organism>
<dbReference type="OrthoDB" id="672415at28216"/>
<protein>
    <submittedName>
        <fullName evidence="1">DUF4148 domain-containing protein</fullName>
    </submittedName>
</protein>
<sequence>MASSLAHYTPAITNAFSWIAMKSLSRVAIALLLCSGPVFSQVLPAQNTAPAETQYGKTRAEVKAELLATEKSGLMPMNDPNYPAALVASTQGSRTANLTAPQTLARQAR</sequence>
<proteinExistence type="predicted"/>
<name>A0A4V1B0R3_9BURK</name>
<evidence type="ECO:0000313" key="2">
    <source>
        <dbReference type="Proteomes" id="UP000295727"/>
    </source>
</evidence>
<accession>A0A4V1B0R3</accession>
<dbReference type="Pfam" id="PF13663">
    <property type="entry name" value="DUF4148"/>
    <property type="match status" value="1"/>
</dbReference>